<evidence type="ECO:0000259" key="6">
    <source>
        <dbReference type="PROSITE" id="PS50111"/>
    </source>
</evidence>
<evidence type="ECO:0000256" key="4">
    <source>
        <dbReference type="PROSITE-ProRule" id="PRU00284"/>
    </source>
</evidence>
<feature type="domain" description="HAMP" evidence="7">
    <location>
        <begin position="216"/>
        <end position="268"/>
    </location>
</feature>
<dbReference type="FunFam" id="1.10.287.950:FF:000001">
    <property type="entry name" value="Methyl-accepting chemotaxis sensory transducer"/>
    <property type="match status" value="1"/>
</dbReference>
<proteinExistence type="inferred from homology"/>
<dbReference type="SMART" id="SM00304">
    <property type="entry name" value="HAMP"/>
    <property type="match status" value="2"/>
</dbReference>
<evidence type="ECO:0000256" key="3">
    <source>
        <dbReference type="ARBA" id="ARBA00029447"/>
    </source>
</evidence>
<evidence type="ECO:0000256" key="1">
    <source>
        <dbReference type="ARBA" id="ARBA00004370"/>
    </source>
</evidence>
<organism evidence="8 9">
    <name type="scientific">Zobellella taiwanensis</name>
    <dbReference type="NCBI Taxonomy" id="347535"/>
    <lineage>
        <taxon>Bacteria</taxon>
        <taxon>Pseudomonadati</taxon>
        <taxon>Pseudomonadota</taxon>
        <taxon>Gammaproteobacteria</taxon>
        <taxon>Aeromonadales</taxon>
        <taxon>Aeromonadaceae</taxon>
        <taxon>Zobellella</taxon>
    </lineage>
</organism>
<evidence type="ECO:0000256" key="2">
    <source>
        <dbReference type="ARBA" id="ARBA00023224"/>
    </source>
</evidence>
<dbReference type="Pfam" id="PF00672">
    <property type="entry name" value="HAMP"/>
    <property type="match status" value="1"/>
</dbReference>
<dbReference type="GO" id="GO:0007165">
    <property type="term" value="P:signal transduction"/>
    <property type="evidence" value="ECO:0007669"/>
    <property type="project" value="UniProtKB-KW"/>
</dbReference>
<sequence>MERLVHLLRQFRIAHRALLGFAIIALLGMLLGTFALVQMDRLQRHGLDIKDNWLQRVSLLANADSALNRYRMGAMLHILSPREEEMALYEGDTARQLSRLRRLMTDYAALLQDEREVAQLAAFTTSLNTYEQISRELLALSRGGDKEGAALYLLLVRDAYDQMAGVFQTLATAAQTGADGAGERSHLAFRDAFNGVLAVVLLSCAGTLVVAWLLIRSIVQPLREAADIAGVVAAGDLTRPIDQSGRDEAAFLLRALGKMQQSLLHALQQLAGTSTRLAVSADQLQSATDESSDDLQQQHREIGSAASAVTELTATVERVAHHAQQTLALSEDSRALADQGRRSMDGTLAAISALNGDLQASHRHVEQLAAQAQDIGKVLDVINHIAEQTNLLALNAAIEAARAGDRGRGFAVVADEVRALAQRTAHSTGEIEGMISRIQGSTGAAVELMRNSSEKTHHSLELAAHTQQLLARILTASDDINTNNRRITEAVVAQVQTASAVEHNLDNLRQLSSRSAQGAAQTREAAQGLAALAADMNGMVGQFSIRAPDTPGMGRGAG</sequence>
<evidence type="ECO:0000313" key="8">
    <source>
        <dbReference type="EMBL" id="PSJ47222.1"/>
    </source>
</evidence>
<feature type="transmembrane region" description="Helical" evidence="5">
    <location>
        <begin position="17"/>
        <end position="37"/>
    </location>
</feature>
<dbReference type="AlphaFoldDB" id="A0A2P7RAN2"/>
<protein>
    <submittedName>
        <fullName evidence="8">Methyl-accepting chemotaxis protein</fullName>
    </submittedName>
</protein>
<dbReference type="InterPro" id="IPR003660">
    <property type="entry name" value="HAMP_dom"/>
</dbReference>
<dbReference type="PANTHER" id="PTHR32089">
    <property type="entry name" value="METHYL-ACCEPTING CHEMOTAXIS PROTEIN MCPB"/>
    <property type="match status" value="1"/>
</dbReference>
<feature type="domain" description="Methyl-accepting transducer" evidence="6">
    <location>
        <begin position="273"/>
        <end position="509"/>
    </location>
</feature>
<dbReference type="OrthoDB" id="9765776at2"/>
<keyword evidence="2 4" id="KW-0807">Transducer</keyword>
<comment type="caution">
    <text evidence="8">The sequence shown here is derived from an EMBL/GenBank/DDBJ whole genome shotgun (WGS) entry which is preliminary data.</text>
</comment>
<gene>
    <name evidence="8" type="ORF">C7I36_02410</name>
</gene>
<dbReference type="GO" id="GO:0016020">
    <property type="term" value="C:membrane"/>
    <property type="evidence" value="ECO:0007669"/>
    <property type="project" value="UniProtKB-SubCell"/>
</dbReference>
<dbReference type="PRINTS" id="PR00260">
    <property type="entry name" value="CHEMTRNSDUCR"/>
</dbReference>
<dbReference type="Pfam" id="PF00015">
    <property type="entry name" value="MCPsignal"/>
    <property type="match status" value="1"/>
</dbReference>
<dbReference type="InterPro" id="IPR004090">
    <property type="entry name" value="Chemotax_Me-accpt_rcpt"/>
</dbReference>
<keyword evidence="5" id="KW-0812">Transmembrane</keyword>
<evidence type="ECO:0000256" key="5">
    <source>
        <dbReference type="SAM" id="Phobius"/>
    </source>
</evidence>
<keyword evidence="5" id="KW-0472">Membrane</keyword>
<dbReference type="PROSITE" id="PS50111">
    <property type="entry name" value="CHEMOTAXIS_TRANSDUC_2"/>
    <property type="match status" value="1"/>
</dbReference>
<reference evidence="8 9" key="1">
    <citation type="submission" date="2018-03" db="EMBL/GenBank/DDBJ databases">
        <title>The draft genome of Zobellella taiwanensis JCM 13381.</title>
        <authorList>
            <person name="Liu L."/>
            <person name="Li L."/>
            <person name="Wang T."/>
            <person name="Zhang X."/>
            <person name="Liang L."/>
        </authorList>
    </citation>
    <scope>NUCLEOTIDE SEQUENCE [LARGE SCALE GENOMIC DNA]</scope>
    <source>
        <strain evidence="8 9">JCM 13381</strain>
    </source>
</reference>
<evidence type="ECO:0000313" key="9">
    <source>
        <dbReference type="Proteomes" id="UP000242181"/>
    </source>
</evidence>
<evidence type="ECO:0000259" key="7">
    <source>
        <dbReference type="PROSITE" id="PS50885"/>
    </source>
</evidence>
<keyword evidence="9" id="KW-1185">Reference proteome</keyword>
<name>A0A2P7RAN2_9GAMM</name>
<keyword evidence="5" id="KW-1133">Transmembrane helix</keyword>
<dbReference type="PANTHER" id="PTHR32089:SF120">
    <property type="entry name" value="METHYL-ACCEPTING CHEMOTAXIS PROTEIN TLPQ"/>
    <property type="match status" value="1"/>
</dbReference>
<dbReference type="SUPFAM" id="SSF58104">
    <property type="entry name" value="Methyl-accepting chemotaxis protein (MCP) signaling domain"/>
    <property type="match status" value="1"/>
</dbReference>
<feature type="transmembrane region" description="Helical" evidence="5">
    <location>
        <begin position="192"/>
        <end position="215"/>
    </location>
</feature>
<dbReference type="EMBL" id="PXYH01000002">
    <property type="protein sequence ID" value="PSJ47222.1"/>
    <property type="molecule type" value="Genomic_DNA"/>
</dbReference>
<dbReference type="Proteomes" id="UP000242181">
    <property type="component" value="Unassembled WGS sequence"/>
</dbReference>
<comment type="subcellular location">
    <subcellularLocation>
        <location evidence="1">Membrane</location>
    </subcellularLocation>
</comment>
<dbReference type="CDD" id="cd11386">
    <property type="entry name" value="MCP_signal"/>
    <property type="match status" value="1"/>
</dbReference>
<accession>A0A2P7RAN2</accession>
<dbReference type="InterPro" id="IPR024478">
    <property type="entry name" value="HlyB_4HB_MCP"/>
</dbReference>
<dbReference type="InterPro" id="IPR004089">
    <property type="entry name" value="MCPsignal_dom"/>
</dbReference>
<dbReference type="CDD" id="cd06225">
    <property type="entry name" value="HAMP"/>
    <property type="match status" value="1"/>
</dbReference>
<dbReference type="GO" id="GO:0006935">
    <property type="term" value="P:chemotaxis"/>
    <property type="evidence" value="ECO:0007669"/>
    <property type="project" value="InterPro"/>
</dbReference>
<dbReference type="SMART" id="SM00283">
    <property type="entry name" value="MA"/>
    <property type="match status" value="1"/>
</dbReference>
<dbReference type="Gene3D" id="1.10.287.950">
    <property type="entry name" value="Methyl-accepting chemotaxis protein"/>
    <property type="match status" value="1"/>
</dbReference>
<dbReference type="GO" id="GO:0004888">
    <property type="term" value="F:transmembrane signaling receptor activity"/>
    <property type="evidence" value="ECO:0007669"/>
    <property type="project" value="InterPro"/>
</dbReference>
<comment type="similarity">
    <text evidence="3">Belongs to the methyl-accepting chemotaxis (MCP) protein family.</text>
</comment>
<dbReference type="Pfam" id="PF12729">
    <property type="entry name" value="4HB_MCP_1"/>
    <property type="match status" value="1"/>
</dbReference>
<dbReference type="PROSITE" id="PS50885">
    <property type="entry name" value="HAMP"/>
    <property type="match status" value="1"/>
</dbReference>